<proteinExistence type="predicted"/>
<organism evidence="2 3">
    <name type="scientific">Idiomarina aquatica</name>
    <dbReference type="NCBI Taxonomy" id="1327752"/>
    <lineage>
        <taxon>Bacteria</taxon>
        <taxon>Pseudomonadati</taxon>
        <taxon>Pseudomonadota</taxon>
        <taxon>Gammaproteobacteria</taxon>
        <taxon>Alteromonadales</taxon>
        <taxon>Idiomarinaceae</taxon>
        <taxon>Idiomarina</taxon>
    </lineage>
</organism>
<dbReference type="CDD" id="cd00229">
    <property type="entry name" value="SGNH_hydrolase"/>
    <property type="match status" value="1"/>
</dbReference>
<dbReference type="Gene3D" id="3.40.50.1110">
    <property type="entry name" value="SGNH hydrolase"/>
    <property type="match status" value="1"/>
</dbReference>
<dbReference type="PROSITE" id="PS51257">
    <property type="entry name" value="PROKAR_LIPOPROTEIN"/>
    <property type="match status" value="1"/>
</dbReference>
<dbReference type="InterPro" id="IPR036514">
    <property type="entry name" value="SGNH_hydro_sf"/>
</dbReference>
<evidence type="ECO:0000313" key="2">
    <source>
        <dbReference type="EMBL" id="TDP40220.1"/>
    </source>
</evidence>
<dbReference type="OrthoDB" id="1828825at2"/>
<gene>
    <name evidence="2" type="ORF">DEU29_102120</name>
</gene>
<name>A0A4V3CQ15_9GAMM</name>
<keyword evidence="3" id="KW-1185">Reference proteome</keyword>
<dbReference type="InterPro" id="IPR013830">
    <property type="entry name" value="SGNH_hydro"/>
</dbReference>
<dbReference type="RefSeq" id="WP_133538683.1">
    <property type="nucleotide sequence ID" value="NZ_SNXI01000002.1"/>
</dbReference>
<protein>
    <submittedName>
        <fullName evidence="2">Lysophospholipase L1-like esterase</fullName>
    </submittedName>
</protein>
<evidence type="ECO:0000313" key="3">
    <source>
        <dbReference type="Proteomes" id="UP000295531"/>
    </source>
</evidence>
<accession>A0A4V3CQ15</accession>
<dbReference type="SUPFAM" id="SSF52266">
    <property type="entry name" value="SGNH hydrolase"/>
    <property type="match status" value="1"/>
</dbReference>
<dbReference type="Proteomes" id="UP000295531">
    <property type="component" value="Unassembled WGS sequence"/>
</dbReference>
<dbReference type="Pfam" id="PF13472">
    <property type="entry name" value="Lipase_GDSL_2"/>
    <property type="match status" value="1"/>
</dbReference>
<comment type="caution">
    <text evidence="2">The sequence shown here is derived from an EMBL/GenBank/DDBJ whole genome shotgun (WGS) entry which is preliminary data.</text>
</comment>
<dbReference type="AlphaFoldDB" id="A0A4V3CQ15"/>
<feature type="domain" description="SGNH hydrolase-type esterase" evidence="1">
    <location>
        <begin position="56"/>
        <end position="232"/>
    </location>
</feature>
<dbReference type="GO" id="GO:0016788">
    <property type="term" value="F:hydrolase activity, acting on ester bonds"/>
    <property type="evidence" value="ECO:0007669"/>
    <property type="project" value="UniProtKB-ARBA"/>
</dbReference>
<sequence length="255" mass="27375">MLKHVQIITCVITLSACAEYQGSKFDNPRIDCGDYATTVPNNLPIPVKAEGAWAIMGSSSAFGAGASSYSESWAGQLTDKLGQHGVAVENTSKGGYTTYHALPASCDVPFYRKQPDPEHNLDKALSYEPRVVVMSYPSNDAASGYTAREAAANVLLMRQKLADKNIPLVVISAQPRPLSADGQEALLGFDTLLNEAMGPCFVNVYDKLHGTDGKLVPEYDHDTVHVTNAGHDVIYQALAETINSKQCIAVNGVEL</sequence>
<dbReference type="EMBL" id="SNXI01000002">
    <property type="protein sequence ID" value="TDP40220.1"/>
    <property type="molecule type" value="Genomic_DNA"/>
</dbReference>
<reference evidence="2 3" key="1">
    <citation type="submission" date="2019-03" db="EMBL/GenBank/DDBJ databases">
        <title>Freshwater and sediment microbial communities from various areas in North America, analyzing microbe dynamics in response to fracking.</title>
        <authorList>
            <person name="Lamendella R."/>
        </authorList>
    </citation>
    <scope>NUCLEOTIDE SEQUENCE [LARGE SCALE GENOMIC DNA]</scope>
    <source>
        <strain evidence="2 3">18_TX</strain>
    </source>
</reference>
<evidence type="ECO:0000259" key="1">
    <source>
        <dbReference type="Pfam" id="PF13472"/>
    </source>
</evidence>